<evidence type="ECO:0000256" key="14">
    <source>
        <dbReference type="ARBA" id="ARBA00047418"/>
    </source>
</evidence>
<feature type="region of interest" description="Disordered" evidence="23">
    <location>
        <begin position="184"/>
        <end position="221"/>
    </location>
</feature>
<dbReference type="SUPFAM" id="SSF53335">
    <property type="entry name" value="S-adenosyl-L-methionine-dependent methyltransferases"/>
    <property type="match status" value="1"/>
</dbReference>
<reference evidence="24" key="2">
    <citation type="submission" date="2020-05" db="UniProtKB">
        <authorList>
            <consortium name="EnsemblMetazoa"/>
        </authorList>
    </citation>
    <scope>IDENTIFICATION</scope>
    <source>
        <strain evidence="24">IAEA</strain>
    </source>
</reference>
<evidence type="ECO:0000256" key="21">
    <source>
        <dbReference type="ARBA" id="ARBA00079339"/>
    </source>
</evidence>
<evidence type="ECO:0000256" key="15">
    <source>
        <dbReference type="ARBA" id="ARBA00048740"/>
    </source>
</evidence>
<comment type="similarity">
    <text evidence="13">Belongs to the methyltransferase superfamily. Trimethylguanosine synthase family.</text>
</comment>
<keyword evidence="8" id="KW-0808">Transferase</keyword>
<dbReference type="Proteomes" id="UP000091820">
    <property type="component" value="Unassembled WGS sequence"/>
</dbReference>
<sequence length="458" mass="53727">MNQLPQFFHFSKILSYNTGDTAKENVEKIIREFEEKFLLWQTDFWHCYWAEEGNNLILDKWYRKYKDFMIVTIQNQNENKPEDITPKEIYLKEEVENSLTNTELWNNLWEKHQEEIYANQFLTFTTIFYQYYLDLKCSLETSIEPRIIEEEFELISDQETTEELTKEFEQLQLLGLPTAFGSTKQRNKRKAKAESIPELTDSISDTDTESEEMVNSDNDPNLHEIHQKTISKNKKKNRSLRHVPEFMLKEKGLLKYWRRRFSLFSRFDEGIRLDRESWFSVTPEKVASHLAQRLRCDILIDGFCGCGGNAIQFALTCNKVIAIDIDAEKLAMAKHNAVIYGVEHKIEFILGDFLQIAAYNRLKADIVFLSPPWGGPKYKQRKTYDIEEYLSPVSASKLIEKSRLISENIAVFLPRNSHIQQIVKLAGVGKQCEIEHNYLDSRLVALTALYGERLVKKI</sequence>
<evidence type="ECO:0000256" key="18">
    <source>
        <dbReference type="ARBA" id="ARBA00049790"/>
    </source>
</evidence>
<evidence type="ECO:0000256" key="17">
    <source>
        <dbReference type="ARBA" id="ARBA00049075"/>
    </source>
</evidence>
<organism evidence="24 25">
    <name type="scientific">Glossina brevipalpis</name>
    <dbReference type="NCBI Taxonomy" id="37001"/>
    <lineage>
        <taxon>Eukaryota</taxon>
        <taxon>Metazoa</taxon>
        <taxon>Ecdysozoa</taxon>
        <taxon>Arthropoda</taxon>
        <taxon>Hexapoda</taxon>
        <taxon>Insecta</taxon>
        <taxon>Pterygota</taxon>
        <taxon>Neoptera</taxon>
        <taxon>Endopterygota</taxon>
        <taxon>Diptera</taxon>
        <taxon>Brachycera</taxon>
        <taxon>Muscomorpha</taxon>
        <taxon>Hippoboscoidea</taxon>
        <taxon>Glossinidae</taxon>
        <taxon>Glossina</taxon>
    </lineage>
</organism>
<evidence type="ECO:0000256" key="9">
    <source>
        <dbReference type="ARBA" id="ARBA00022691"/>
    </source>
</evidence>
<dbReference type="VEuPathDB" id="VectorBase:GBRI019180"/>
<dbReference type="GO" id="GO:0071164">
    <property type="term" value="F:RNA cap trimethylguanosine synthase activity"/>
    <property type="evidence" value="ECO:0007669"/>
    <property type="project" value="TreeGrafter"/>
</dbReference>
<evidence type="ECO:0000256" key="20">
    <source>
        <dbReference type="ARBA" id="ARBA00064494"/>
    </source>
</evidence>
<comment type="catalytic activity">
    <reaction evidence="14">
        <text>a 5'-end (N(2),N(7)-dimethyl 5'-triphosphoguanosine)-ribonucleoside in snoRNA + S-adenosyl-L-methionine = a 5'-end (N(2),N(2),N(7)-trimethyl 5'-triphosphoguanosine)-ribonucleoside in snoRNA + S-adenosyl-L-homocysteine + H(+)</text>
        <dbReference type="Rhea" id="RHEA:78507"/>
        <dbReference type="Rhea" id="RHEA-COMP:19088"/>
        <dbReference type="Rhea" id="RHEA-COMP:19090"/>
        <dbReference type="ChEBI" id="CHEBI:15378"/>
        <dbReference type="ChEBI" id="CHEBI:57856"/>
        <dbReference type="ChEBI" id="CHEBI:59789"/>
        <dbReference type="ChEBI" id="CHEBI:167623"/>
        <dbReference type="ChEBI" id="CHEBI:172880"/>
    </reaction>
    <physiologicalReaction direction="left-to-right" evidence="14">
        <dbReference type="Rhea" id="RHEA:78508"/>
    </physiologicalReaction>
</comment>
<evidence type="ECO:0000256" key="5">
    <source>
        <dbReference type="ARBA" id="ARBA00022490"/>
    </source>
</evidence>
<evidence type="ECO:0000256" key="19">
    <source>
        <dbReference type="ARBA" id="ARBA00057179"/>
    </source>
</evidence>
<evidence type="ECO:0000256" key="11">
    <source>
        <dbReference type="ARBA" id="ARBA00023163"/>
    </source>
</evidence>
<keyword evidence="9" id="KW-0949">S-adenosyl-L-methionine</keyword>
<comment type="catalytic activity">
    <reaction evidence="17">
        <text>a 5'-end (N(7)-methyl 5'-triphosphoguanosine)-ribonucleoside in snRNA + S-adenosyl-L-methionine = a 5'-end (N(2),N(7)-dimethyl 5'-triphosphoguanosine)-ribonucleoside in snRNA + S-adenosyl-L-homocysteine + H(+)</text>
        <dbReference type="Rhea" id="RHEA:78471"/>
        <dbReference type="Rhea" id="RHEA-COMP:19085"/>
        <dbReference type="Rhea" id="RHEA-COMP:19087"/>
        <dbReference type="ChEBI" id="CHEBI:15378"/>
        <dbReference type="ChEBI" id="CHEBI:57856"/>
        <dbReference type="ChEBI" id="CHEBI:59789"/>
        <dbReference type="ChEBI" id="CHEBI:156461"/>
        <dbReference type="ChEBI" id="CHEBI:172880"/>
    </reaction>
    <physiologicalReaction direction="left-to-right" evidence="17">
        <dbReference type="Rhea" id="RHEA:78472"/>
    </physiologicalReaction>
</comment>
<evidence type="ECO:0000313" key="25">
    <source>
        <dbReference type="Proteomes" id="UP000091820"/>
    </source>
</evidence>
<comment type="function">
    <text evidence="19">Catalyzes the 2 serial methylation steps for the conversion of the 7-monomethylguanosine (m(7)G) caps of snRNAs and snoRNAs to a 2,2,7-trimethylguanosine (m(2,2,7)G) cap structure. The enzyme is specific for guanine, and N7 methylation must precede N2 methylation. Hypermethylation of the m7G cap of U snRNAs leads to their concentration in nuclear foci, their colocalization with coilin and the formation of canonical Cajal bodies (CBs). Plays a role in transcriptional regulation.</text>
</comment>
<dbReference type="Pfam" id="PF09445">
    <property type="entry name" value="Methyltransf_15"/>
    <property type="match status" value="1"/>
</dbReference>
<keyword evidence="12" id="KW-0539">Nucleus</keyword>
<evidence type="ECO:0000256" key="13">
    <source>
        <dbReference type="ARBA" id="ARBA00025783"/>
    </source>
</evidence>
<accession>A0A1A9WGT5</accession>
<dbReference type="InterPro" id="IPR019012">
    <property type="entry name" value="RNA_cap_Gua-N2-MeTrfase"/>
</dbReference>
<evidence type="ECO:0000256" key="4">
    <source>
        <dbReference type="ARBA" id="ARBA00018517"/>
    </source>
</evidence>
<dbReference type="PANTHER" id="PTHR14741:SF32">
    <property type="entry name" value="TRIMETHYLGUANOSINE SYNTHASE"/>
    <property type="match status" value="1"/>
</dbReference>
<keyword evidence="11" id="KW-0804">Transcription</keyword>
<evidence type="ECO:0000313" key="24">
    <source>
        <dbReference type="EnsemblMetazoa" id="GBRI019180-PA"/>
    </source>
</evidence>
<protein>
    <recommendedName>
        <fullName evidence="4">Trimethylguanosine synthase</fullName>
    </recommendedName>
    <alternativeName>
        <fullName evidence="18">Cap-specific guanine-N(2) methyltransferase</fullName>
    </alternativeName>
    <alternativeName>
        <fullName evidence="21">Nuclear receptor coactivator 6-interacting protein</fullName>
    </alternativeName>
    <alternativeName>
        <fullName evidence="22">PRIP-interacting protein with methyltransferase motif</fullName>
    </alternativeName>
</protein>
<dbReference type="CDD" id="cd02440">
    <property type="entry name" value="AdoMet_MTases"/>
    <property type="match status" value="1"/>
</dbReference>
<dbReference type="InterPro" id="IPR029063">
    <property type="entry name" value="SAM-dependent_MTases_sf"/>
</dbReference>
<dbReference type="GO" id="GO:0005730">
    <property type="term" value="C:nucleolus"/>
    <property type="evidence" value="ECO:0007669"/>
    <property type="project" value="UniProtKB-SubCell"/>
</dbReference>
<evidence type="ECO:0000256" key="16">
    <source>
        <dbReference type="ARBA" id="ARBA00048763"/>
    </source>
</evidence>
<evidence type="ECO:0000256" key="22">
    <source>
        <dbReference type="ARBA" id="ARBA00081504"/>
    </source>
</evidence>
<evidence type="ECO:0000256" key="12">
    <source>
        <dbReference type="ARBA" id="ARBA00023242"/>
    </source>
</evidence>
<dbReference type="EnsemblMetazoa" id="GBRI019180-RA">
    <property type="protein sequence ID" value="GBRI019180-PA"/>
    <property type="gene ID" value="GBRI019180"/>
</dbReference>
<dbReference type="STRING" id="37001.A0A1A9WGT5"/>
<evidence type="ECO:0000256" key="23">
    <source>
        <dbReference type="SAM" id="MobiDB-lite"/>
    </source>
</evidence>
<evidence type="ECO:0000256" key="10">
    <source>
        <dbReference type="ARBA" id="ARBA00023015"/>
    </source>
</evidence>
<dbReference type="Gene3D" id="3.40.50.150">
    <property type="entry name" value="Vaccinia Virus protein VP39"/>
    <property type="match status" value="1"/>
</dbReference>
<keyword evidence="25" id="KW-1185">Reference proteome</keyword>
<name>A0A1A9WGT5_9MUSC</name>
<comment type="subunit">
    <text evidence="20">May form homooligomers. Interacts with CREBBP/CBP, EED/WAIT1, EP300/P300, NCOA6/PRIP, PPARBP/PBP and SMN.</text>
</comment>
<comment type="catalytic activity">
    <reaction evidence="15">
        <text>a 5'-end (N(7)-methyl 5'-triphosphoguanosine)-ribonucleoside in snoRNA + S-adenosyl-L-methionine = a 5'-end (N(2),N(7)-dimethyl 5'-triphosphoguanosine)-ribonucleoside in snoRNA + S-adenosyl-L-homocysteine + H(+)</text>
        <dbReference type="Rhea" id="RHEA:78475"/>
        <dbReference type="Rhea" id="RHEA-COMP:19086"/>
        <dbReference type="Rhea" id="RHEA-COMP:19088"/>
        <dbReference type="ChEBI" id="CHEBI:15378"/>
        <dbReference type="ChEBI" id="CHEBI:57856"/>
        <dbReference type="ChEBI" id="CHEBI:59789"/>
        <dbReference type="ChEBI" id="CHEBI:156461"/>
        <dbReference type="ChEBI" id="CHEBI:172880"/>
    </reaction>
    <physiologicalReaction direction="left-to-right" evidence="15">
        <dbReference type="Rhea" id="RHEA:78476"/>
    </physiologicalReaction>
</comment>
<evidence type="ECO:0000256" key="3">
    <source>
        <dbReference type="ARBA" id="ARBA00004604"/>
    </source>
</evidence>
<dbReference type="GO" id="GO:0005737">
    <property type="term" value="C:cytoplasm"/>
    <property type="evidence" value="ECO:0007669"/>
    <property type="project" value="UniProtKB-SubCell"/>
</dbReference>
<feature type="compositionally biased region" description="Acidic residues" evidence="23">
    <location>
        <begin position="204"/>
        <end position="214"/>
    </location>
</feature>
<keyword evidence="6" id="KW-0597">Phosphoprotein</keyword>
<evidence type="ECO:0000256" key="7">
    <source>
        <dbReference type="ARBA" id="ARBA00022603"/>
    </source>
</evidence>
<keyword evidence="7" id="KW-0489">Methyltransferase</keyword>
<dbReference type="PANTHER" id="PTHR14741">
    <property type="entry name" value="S-ADENOSYLMETHIONINE-DEPENDENT METHYLTRANSFERASE RELATED"/>
    <property type="match status" value="1"/>
</dbReference>
<reference evidence="25" key="1">
    <citation type="submission" date="2014-03" db="EMBL/GenBank/DDBJ databases">
        <authorList>
            <person name="Aksoy S."/>
            <person name="Warren W."/>
            <person name="Wilson R.K."/>
        </authorList>
    </citation>
    <scope>NUCLEOTIDE SEQUENCE [LARGE SCALE GENOMIC DNA]</scope>
    <source>
        <strain evidence="25">IAEA</strain>
    </source>
</reference>
<evidence type="ECO:0000256" key="2">
    <source>
        <dbReference type="ARBA" id="ARBA00004496"/>
    </source>
</evidence>
<keyword evidence="10" id="KW-0805">Transcription regulation</keyword>
<dbReference type="FunFam" id="3.40.50.150:FF:000066">
    <property type="entry name" value="Trimethylguanosine synthase 1"/>
    <property type="match status" value="1"/>
</dbReference>
<dbReference type="GO" id="GO:0015030">
    <property type="term" value="C:Cajal body"/>
    <property type="evidence" value="ECO:0007669"/>
    <property type="project" value="UniProtKB-SubCell"/>
</dbReference>
<dbReference type="AlphaFoldDB" id="A0A1A9WGT5"/>
<evidence type="ECO:0000256" key="1">
    <source>
        <dbReference type="ARBA" id="ARBA00004408"/>
    </source>
</evidence>
<comment type="catalytic activity">
    <reaction evidence="16">
        <text>a 5'-end (N(2),N(7)-dimethyl 5'-triphosphoguanosine)-ribonucleoside in snRNA + S-adenosyl-L-methionine = a 5'-end (N(2),N(2),N(7)-trimethyl 5'-triphosphoguanosine)-ribonucleoside in snRNA + S-adenosyl-L-homocysteine + H(+)</text>
        <dbReference type="Rhea" id="RHEA:78479"/>
        <dbReference type="Rhea" id="RHEA-COMP:19087"/>
        <dbReference type="Rhea" id="RHEA-COMP:19089"/>
        <dbReference type="ChEBI" id="CHEBI:15378"/>
        <dbReference type="ChEBI" id="CHEBI:57856"/>
        <dbReference type="ChEBI" id="CHEBI:59789"/>
        <dbReference type="ChEBI" id="CHEBI:167623"/>
        <dbReference type="ChEBI" id="CHEBI:172880"/>
    </reaction>
    <physiologicalReaction direction="left-to-right" evidence="16">
        <dbReference type="Rhea" id="RHEA:78480"/>
    </physiologicalReaction>
</comment>
<keyword evidence="5" id="KW-0963">Cytoplasm</keyword>
<comment type="subcellular location">
    <subcellularLocation>
        <location evidence="2">Cytoplasm</location>
    </subcellularLocation>
    <subcellularLocation>
        <location evidence="1">Nucleus</location>
        <location evidence="1">Cajal body</location>
    </subcellularLocation>
    <subcellularLocation>
        <location evidence="3">Nucleus</location>
        <location evidence="3">Nucleolus</location>
    </subcellularLocation>
</comment>
<evidence type="ECO:0000256" key="8">
    <source>
        <dbReference type="ARBA" id="ARBA00022679"/>
    </source>
</evidence>
<evidence type="ECO:0000256" key="6">
    <source>
        <dbReference type="ARBA" id="ARBA00022553"/>
    </source>
</evidence>
<proteinExistence type="inferred from homology"/>